<accession>A0A223RXI9</accession>
<organism evidence="2 3">
    <name type="scientific">Actinopolyspora erythraea</name>
    <dbReference type="NCBI Taxonomy" id="414996"/>
    <lineage>
        <taxon>Bacteria</taxon>
        <taxon>Bacillati</taxon>
        <taxon>Actinomycetota</taxon>
        <taxon>Actinomycetes</taxon>
        <taxon>Actinopolysporales</taxon>
        <taxon>Actinopolysporaceae</taxon>
        <taxon>Actinopolyspora</taxon>
    </lineage>
</organism>
<proteinExistence type="predicted"/>
<dbReference type="InterPro" id="IPR001254">
    <property type="entry name" value="Trypsin_dom"/>
</dbReference>
<dbReference type="InterPro" id="IPR051333">
    <property type="entry name" value="CLIP_Serine_Protease"/>
</dbReference>
<dbReference type="Gene3D" id="2.40.10.10">
    <property type="entry name" value="Trypsin-like serine proteases"/>
    <property type="match status" value="1"/>
</dbReference>
<dbReference type="Proteomes" id="UP000215043">
    <property type="component" value="Chromosome"/>
</dbReference>
<dbReference type="OrthoDB" id="5243523at2"/>
<gene>
    <name evidence="2" type="ORF">CDG81_22725</name>
</gene>
<dbReference type="Pfam" id="PF00089">
    <property type="entry name" value="Trypsin"/>
    <property type="match status" value="1"/>
</dbReference>
<dbReference type="PROSITE" id="PS50240">
    <property type="entry name" value="TRYPSIN_DOM"/>
    <property type="match status" value="1"/>
</dbReference>
<dbReference type="AlphaFoldDB" id="A0A223RXI9"/>
<dbReference type="PANTHER" id="PTHR24260:SF132">
    <property type="entry name" value="PEPTIDASE S1 DOMAIN-CONTAINING PROTEIN"/>
    <property type="match status" value="1"/>
</dbReference>
<dbReference type="KEGG" id="aey:CDG81_22725"/>
<dbReference type="EMBL" id="CP022752">
    <property type="protein sequence ID" value="ASU80616.1"/>
    <property type="molecule type" value="Genomic_DNA"/>
</dbReference>
<dbReference type="PROSITE" id="PS00134">
    <property type="entry name" value="TRYPSIN_HIS"/>
    <property type="match status" value="1"/>
</dbReference>
<feature type="domain" description="Peptidase S1" evidence="1">
    <location>
        <begin position="45"/>
        <end position="299"/>
    </location>
</feature>
<sequence length="300" mass="31199">MRKVTVGERSGRSVRRRAGLVGAALAVTGLVATGTVLGASPAGAVAHGSEVRNPVEAPWQATLVLEEGAEGVPDVPVPRRASCGGALVSPRKVVTAAHCLGEAPPRELRRLLEIRVGATQLSRDPGERAEIADVAVHPDYRLIPSPEYPDVPQAASAAHDIAVLTLDRAIRGVRTLPVAEESPRRGGPAVFYGHGLTASSGMGDVLRRGVYRTGAESRCAAETPAVVDGESMMCGRGVRAQACSGDSGGPLVEYSRGRPRLIGVFSFGMETAGEPCGTSGPDFFTDVAATHDWLSARLGR</sequence>
<reference evidence="2 3" key="1">
    <citation type="submission" date="2017-08" db="EMBL/GenBank/DDBJ databases">
        <title>The complete genome sequence of moderately halophilic actinomycete Actinopolyspora erythraea YIM 90600, the producer of novel erythromycin, novel actinopolysporins A-C and tubercidin.</title>
        <authorList>
            <person name="Yin M."/>
            <person name="Tang S."/>
        </authorList>
    </citation>
    <scope>NUCLEOTIDE SEQUENCE [LARGE SCALE GENOMIC DNA]</scope>
    <source>
        <strain evidence="2 3">YIM 90600</strain>
    </source>
</reference>
<dbReference type="RefSeq" id="WP_052427728.1">
    <property type="nucleotide sequence ID" value="NZ_CP022752.1"/>
</dbReference>
<evidence type="ECO:0000313" key="2">
    <source>
        <dbReference type="EMBL" id="ASU80616.1"/>
    </source>
</evidence>
<dbReference type="InterPro" id="IPR043504">
    <property type="entry name" value="Peptidase_S1_PA_chymotrypsin"/>
</dbReference>
<dbReference type="InterPro" id="IPR001314">
    <property type="entry name" value="Peptidase_S1A"/>
</dbReference>
<dbReference type="SUPFAM" id="SSF50494">
    <property type="entry name" value="Trypsin-like serine proteases"/>
    <property type="match status" value="1"/>
</dbReference>
<dbReference type="InterPro" id="IPR009003">
    <property type="entry name" value="Peptidase_S1_PA"/>
</dbReference>
<evidence type="ECO:0000259" key="1">
    <source>
        <dbReference type="PROSITE" id="PS50240"/>
    </source>
</evidence>
<evidence type="ECO:0000313" key="3">
    <source>
        <dbReference type="Proteomes" id="UP000215043"/>
    </source>
</evidence>
<protein>
    <recommendedName>
        <fullName evidence="1">Peptidase S1 domain-containing protein</fullName>
    </recommendedName>
</protein>
<dbReference type="GO" id="GO:0004252">
    <property type="term" value="F:serine-type endopeptidase activity"/>
    <property type="evidence" value="ECO:0007669"/>
    <property type="project" value="InterPro"/>
</dbReference>
<dbReference type="CDD" id="cd00190">
    <property type="entry name" value="Tryp_SPc"/>
    <property type="match status" value="1"/>
</dbReference>
<dbReference type="PANTHER" id="PTHR24260">
    <property type="match status" value="1"/>
</dbReference>
<dbReference type="GO" id="GO:0006508">
    <property type="term" value="P:proteolysis"/>
    <property type="evidence" value="ECO:0007669"/>
    <property type="project" value="InterPro"/>
</dbReference>
<dbReference type="PRINTS" id="PR00722">
    <property type="entry name" value="CHYMOTRYPSIN"/>
</dbReference>
<name>A0A223RXI9_9ACTN</name>
<dbReference type="SMART" id="SM00020">
    <property type="entry name" value="Tryp_SPc"/>
    <property type="match status" value="1"/>
</dbReference>
<dbReference type="InterPro" id="IPR018114">
    <property type="entry name" value="TRYPSIN_HIS"/>
</dbReference>